<proteinExistence type="predicted"/>
<gene>
    <name evidence="1" type="ORF">GAO09_29055</name>
</gene>
<dbReference type="RefSeq" id="WP_153360387.1">
    <property type="nucleotide sequence ID" value="NZ_WIXI01000051.1"/>
</dbReference>
<dbReference type="AlphaFoldDB" id="A0A6A8AGX1"/>
<evidence type="ECO:0000313" key="1">
    <source>
        <dbReference type="EMBL" id="MQY50084.1"/>
    </source>
</evidence>
<organism evidence="1 2">
    <name type="scientific">Endobacterium cereale</name>
    <dbReference type="NCBI Taxonomy" id="2663029"/>
    <lineage>
        <taxon>Bacteria</taxon>
        <taxon>Pseudomonadati</taxon>
        <taxon>Pseudomonadota</taxon>
        <taxon>Alphaproteobacteria</taxon>
        <taxon>Hyphomicrobiales</taxon>
        <taxon>Rhizobiaceae</taxon>
        <taxon>Endobacterium</taxon>
    </lineage>
</organism>
<dbReference type="Proteomes" id="UP000435138">
    <property type="component" value="Unassembled WGS sequence"/>
</dbReference>
<evidence type="ECO:0000313" key="2">
    <source>
        <dbReference type="Proteomes" id="UP000435138"/>
    </source>
</evidence>
<comment type="caution">
    <text evidence="1">The sequence shown here is derived from an EMBL/GenBank/DDBJ whole genome shotgun (WGS) entry which is preliminary data.</text>
</comment>
<keyword evidence="2" id="KW-1185">Reference proteome</keyword>
<sequence length="59" mass="6543">MKFLSFCIKTVVFLIFLGWLSFKFLLADLETASTAKKHVNEKPAAGSGLIVPAADPRFR</sequence>
<dbReference type="EMBL" id="WIXI01000051">
    <property type="protein sequence ID" value="MQY50084.1"/>
    <property type="molecule type" value="Genomic_DNA"/>
</dbReference>
<name>A0A6A8AGX1_9HYPH</name>
<protein>
    <submittedName>
        <fullName evidence="1">Uncharacterized protein</fullName>
    </submittedName>
</protein>
<accession>A0A6A8AGX1</accession>
<reference evidence="1 2" key="1">
    <citation type="submission" date="2019-11" db="EMBL/GenBank/DDBJ databases">
        <title>Genome analysis of Rhizobacterium cereale a novel genus and species isolated from maize roots in North Spain.</title>
        <authorList>
            <person name="Menendez E."/>
            <person name="Flores-Felix J.D."/>
            <person name="Ramirez-Bahena M.-H."/>
            <person name="Igual J.M."/>
            <person name="Garcia-Fraile P."/>
            <person name="Peix A."/>
            <person name="Velazquez E."/>
        </authorList>
    </citation>
    <scope>NUCLEOTIDE SEQUENCE [LARGE SCALE GENOMIC DNA]</scope>
    <source>
        <strain evidence="1 2">RZME27</strain>
    </source>
</reference>